<dbReference type="PROSITE" id="PS51257">
    <property type="entry name" value="PROKAR_LIPOPROTEIN"/>
    <property type="match status" value="1"/>
</dbReference>
<evidence type="ECO:0000313" key="1">
    <source>
        <dbReference type="EMBL" id="VAW12061.1"/>
    </source>
</evidence>
<protein>
    <submittedName>
        <fullName evidence="1">GldH</fullName>
    </submittedName>
</protein>
<gene>
    <name evidence="1" type="ORF">MNBD_BACTEROID03-1557</name>
</gene>
<dbReference type="Pfam" id="PF14109">
    <property type="entry name" value="GldH_lipo"/>
    <property type="match status" value="1"/>
</dbReference>
<dbReference type="EMBL" id="UOEL01000078">
    <property type="protein sequence ID" value="VAW12061.1"/>
    <property type="molecule type" value="Genomic_DNA"/>
</dbReference>
<accession>A0A3B0SZZ4</accession>
<dbReference type="AlphaFoldDB" id="A0A3B0SZZ4"/>
<dbReference type="InterPro" id="IPR020018">
    <property type="entry name" value="Motility-assoc_lipoprot_GldH"/>
</dbReference>
<proteinExistence type="predicted"/>
<sequence length="161" mass="18109">MLRNLCAILTLSVAVSCSEGMVKSEFQATDNGVWAKDDVIEFTFSKIDTIQKHDMFINVRNDENFPYNNLFLIAELNFPSGETVTDTLEYEMALPDGTWLGKGYGSLKESRLWYKENIVFHSAGVYTLRLAHAMRKNGNVDGVVNLEGITDVGFEIVQSKK</sequence>
<dbReference type="NCBIfam" id="TIGR03511">
    <property type="entry name" value="GldH_lipo"/>
    <property type="match status" value="1"/>
</dbReference>
<reference evidence="1" key="1">
    <citation type="submission" date="2018-06" db="EMBL/GenBank/DDBJ databases">
        <authorList>
            <person name="Zhirakovskaya E."/>
        </authorList>
    </citation>
    <scope>NUCLEOTIDE SEQUENCE</scope>
</reference>
<name>A0A3B0SZZ4_9ZZZZ</name>
<organism evidence="1">
    <name type="scientific">hydrothermal vent metagenome</name>
    <dbReference type="NCBI Taxonomy" id="652676"/>
    <lineage>
        <taxon>unclassified sequences</taxon>
        <taxon>metagenomes</taxon>
        <taxon>ecological metagenomes</taxon>
    </lineage>
</organism>